<dbReference type="Proteomes" id="UP000027138">
    <property type="component" value="Unassembled WGS sequence"/>
</dbReference>
<dbReference type="InterPro" id="IPR001841">
    <property type="entry name" value="Znf_RING"/>
</dbReference>
<reference evidence="18 19" key="1">
    <citation type="journal article" date="2014" name="PLoS ONE">
        <title>Global Analysis of Gene Expression Profiles in Physic Nut (Jatropha curcas L.) Seedlings Exposed to Salt Stress.</title>
        <authorList>
            <person name="Zhang L."/>
            <person name="Zhang C."/>
            <person name="Wu P."/>
            <person name="Chen Y."/>
            <person name="Li M."/>
            <person name="Jiang H."/>
            <person name="Wu G."/>
        </authorList>
    </citation>
    <scope>NUCLEOTIDE SEQUENCE [LARGE SCALE GENOMIC DNA]</scope>
    <source>
        <strain evidence="19">cv. GZQX0401</strain>
        <tissue evidence="18">Young leaves</tissue>
    </source>
</reference>
<evidence type="ECO:0000256" key="14">
    <source>
        <dbReference type="PROSITE-ProRule" id="PRU00175"/>
    </source>
</evidence>
<evidence type="ECO:0000256" key="9">
    <source>
        <dbReference type="ARBA" id="ARBA00022786"/>
    </source>
</evidence>
<dbReference type="EC" id="2.3.2.27" evidence="4"/>
<keyword evidence="19" id="KW-1185">Reference proteome</keyword>
<comment type="similarity">
    <text evidence="13">Belongs to the RING-type zinc finger family. ATL subfamily.</text>
</comment>
<feature type="region of interest" description="Disordered" evidence="15">
    <location>
        <begin position="32"/>
        <end position="51"/>
    </location>
</feature>
<keyword evidence="8 14" id="KW-0863">Zinc-finger</keyword>
<dbReference type="SMART" id="SM00184">
    <property type="entry name" value="RING"/>
    <property type="match status" value="1"/>
</dbReference>
<evidence type="ECO:0000256" key="8">
    <source>
        <dbReference type="ARBA" id="ARBA00022771"/>
    </source>
</evidence>
<sequence length="366" mass="40156">MPNLVLNANITISYKFQSRPFSLSRQPKVEVAMSSSSSPSPPSPLLPFNNNSEDAHTSPFQNLKPSILVIVLILSITFLLSISLCLLLRHLNRRCLRHLSPTSHASTTAITITTSSASSTRHSTNRVSPESPAFSIINSLPLFSFSSIKRRSATTSGDCAVCLSKFESQDQLRLLPLCCHAFHAHCIDTWLQSNQTCPLCRSPIHASESDLFKALSSSIDGSGAESFRLEIGSISRRQAASDSAVETRGSYSVGSFEYVVEEESEVTMSHTHRRSVSDKEIVAPVSPSCQEPNLASEVASGRSWLKDYVDRLSNTLSSRALSFRSSGRFFTGSSRRSEIGSVGDYDVEANRMGEEISEMFRWFSGV</sequence>
<dbReference type="GO" id="GO:0016567">
    <property type="term" value="P:protein ubiquitination"/>
    <property type="evidence" value="ECO:0007669"/>
    <property type="project" value="TreeGrafter"/>
</dbReference>
<evidence type="ECO:0000256" key="7">
    <source>
        <dbReference type="ARBA" id="ARBA00022723"/>
    </source>
</evidence>
<dbReference type="PANTHER" id="PTHR45768:SF16">
    <property type="entry name" value="E3 UBIQUITIN-PROTEIN LIGASE ATL4"/>
    <property type="match status" value="1"/>
</dbReference>
<dbReference type="EMBL" id="KK914782">
    <property type="protein sequence ID" value="KDP28902.1"/>
    <property type="molecule type" value="Genomic_DNA"/>
</dbReference>
<comment type="catalytic activity">
    <reaction evidence="1">
        <text>S-ubiquitinyl-[E2 ubiquitin-conjugating enzyme]-L-cysteine + [acceptor protein]-L-lysine = [E2 ubiquitin-conjugating enzyme]-L-cysteine + N(6)-ubiquitinyl-[acceptor protein]-L-lysine.</text>
        <dbReference type="EC" id="2.3.2.27"/>
    </reaction>
</comment>
<evidence type="ECO:0000256" key="3">
    <source>
        <dbReference type="ARBA" id="ARBA00004906"/>
    </source>
</evidence>
<proteinExistence type="inferred from homology"/>
<evidence type="ECO:0000256" key="16">
    <source>
        <dbReference type="SAM" id="Phobius"/>
    </source>
</evidence>
<dbReference type="AlphaFoldDB" id="A0A067JYE0"/>
<keyword evidence="5" id="KW-0808">Transferase</keyword>
<evidence type="ECO:0000256" key="6">
    <source>
        <dbReference type="ARBA" id="ARBA00022692"/>
    </source>
</evidence>
<dbReference type="GO" id="GO:0061630">
    <property type="term" value="F:ubiquitin protein ligase activity"/>
    <property type="evidence" value="ECO:0007669"/>
    <property type="project" value="UniProtKB-EC"/>
</dbReference>
<keyword evidence="12 16" id="KW-0472">Membrane</keyword>
<comment type="subcellular location">
    <subcellularLocation>
        <location evidence="2">Membrane</location>
        <topology evidence="2">Single-pass membrane protein</topology>
    </subcellularLocation>
</comment>
<evidence type="ECO:0000313" key="18">
    <source>
        <dbReference type="EMBL" id="KDP28902.1"/>
    </source>
</evidence>
<protein>
    <recommendedName>
        <fullName evidence="4">RING-type E3 ubiquitin transferase</fullName>
        <ecNumber evidence="4">2.3.2.27</ecNumber>
    </recommendedName>
</protein>
<comment type="pathway">
    <text evidence="3">Protein modification; protein ubiquitination.</text>
</comment>
<evidence type="ECO:0000259" key="17">
    <source>
        <dbReference type="PROSITE" id="PS50089"/>
    </source>
</evidence>
<dbReference type="Gene3D" id="3.30.40.10">
    <property type="entry name" value="Zinc/RING finger domain, C3HC4 (zinc finger)"/>
    <property type="match status" value="1"/>
</dbReference>
<keyword evidence="9" id="KW-0833">Ubl conjugation pathway</keyword>
<evidence type="ECO:0000256" key="10">
    <source>
        <dbReference type="ARBA" id="ARBA00022833"/>
    </source>
</evidence>
<evidence type="ECO:0000256" key="2">
    <source>
        <dbReference type="ARBA" id="ARBA00004167"/>
    </source>
</evidence>
<dbReference type="InterPro" id="IPR013083">
    <property type="entry name" value="Znf_RING/FYVE/PHD"/>
</dbReference>
<dbReference type="GO" id="GO:0016020">
    <property type="term" value="C:membrane"/>
    <property type="evidence" value="ECO:0007669"/>
    <property type="project" value="UniProtKB-SubCell"/>
</dbReference>
<dbReference type="FunFam" id="3.30.40.10:FF:000366">
    <property type="entry name" value="E3 ubiquitin-protein ligase ATL4"/>
    <property type="match status" value="1"/>
</dbReference>
<evidence type="ECO:0000256" key="12">
    <source>
        <dbReference type="ARBA" id="ARBA00023136"/>
    </source>
</evidence>
<evidence type="ECO:0000256" key="4">
    <source>
        <dbReference type="ARBA" id="ARBA00012483"/>
    </source>
</evidence>
<evidence type="ECO:0000313" key="19">
    <source>
        <dbReference type="Proteomes" id="UP000027138"/>
    </source>
</evidence>
<feature type="domain" description="RING-type" evidence="17">
    <location>
        <begin position="159"/>
        <end position="201"/>
    </location>
</feature>
<evidence type="ECO:0000256" key="15">
    <source>
        <dbReference type="SAM" id="MobiDB-lite"/>
    </source>
</evidence>
<evidence type="ECO:0000256" key="11">
    <source>
        <dbReference type="ARBA" id="ARBA00022989"/>
    </source>
</evidence>
<dbReference type="Pfam" id="PF13639">
    <property type="entry name" value="zf-RING_2"/>
    <property type="match status" value="1"/>
</dbReference>
<keyword evidence="10" id="KW-0862">Zinc</keyword>
<evidence type="ECO:0000256" key="13">
    <source>
        <dbReference type="ARBA" id="ARBA00024209"/>
    </source>
</evidence>
<organism evidence="18 19">
    <name type="scientific">Jatropha curcas</name>
    <name type="common">Barbados nut</name>
    <dbReference type="NCBI Taxonomy" id="180498"/>
    <lineage>
        <taxon>Eukaryota</taxon>
        <taxon>Viridiplantae</taxon>
        <taxon>Streptophyta</taxon>
        <taxon>Embryophyta</taxon>
        <taxon>Tracheophyta</taxon>
        <taxon>Spermatophyta</taxon>
        <taxon>Magnoliopsida</taxon>
        <taxon>eudicotyledons</taxon>
        <taxon>Gunneridae</taxon>
        <taxon>Pentapetalae</taxon>
        <taxon>rosids</taxon>
        <taxon>fabids</taxon>
        <taxon>Malpighiales</taxon>
        <taxon>Euphorbiaceae</taxon>
        <taxon>Crotonoideae</taxon>
        <taxon>Jatropheae</taxon>
        <taxon>Jatropha</taxon>
    </lineage>
</organism>
<dbReference type="PANTHER" id="PTHR45768">
    <property type="entry name" value="E3 UBIQUITIN-PROTEIN LIGASE RNF13-LIKE"/>
    <property type="match status" value="1"/>
</dbReference>
<evidence type="ECO:0000256" key="1">
    <source>
        <dbReference type="ARBA" id="ARBA00000900"/>
    </source>
</evidence>
<evidence type="ECO:0000256" key="5">
    <source>
        <dbReference type="ARBA" id="ARBA00022679"/>
    </source>
</evidence>
<gene>
    <name evidence="18" type="ORF">JCGZ_14673</name>
</gene>
<keyword evidence="7" id="KW-0479">Metal-binding</keyword>
<name>A0A067JYE0_JATCU</name>
<accession>A0A067JYE0</accession>
<dbReference type="SUPFAM" id="SSF57850">
    <property type="entry name" value="RING/U-box"/>
    <property type="match status" value="1"/>
</dbReference>
<keyword evidence="11 16" id="KW-1133">Transmembrane helix</keyword>
<feature type="transmembrane region" description="Helical" evidence="16">
    <location>
        <begin position="67"/>
        <end position="88"/>
    </location>
</feature>
<dbReference type="CDD" id="cd16461">
    <property type="entry name" value="RING-H2_EL5-like"/>
    <property type="match status" value="1"/>
</dbReference>
<dbReference type="PROSITE" id="PS50089">
    <property type="entry name" value="ZF_RING_2"/>
    <property type="match status" value="1"/>
</dbReference>
<keyword evidence="6 16" id="KW-0812">Transmembrane</keyword>
<dbReference type="GO" id="GO:0008270">
    <property type="term" value="F:zinc ion binding"/>
    <property type="evidence" value="ECO:0007669"/>
    <property type="project" value="UniProtKB-KW"/>
</dbReference>
<dbReference type="OrthoDB" id="8062037at2759"/>